<dbReference type="EMBL" id="CP136897">
    <property type="protein sequence ID" value="WOL16762.1"/>
    <property type="molecule type" value="Genomic_DNA"/>
</dbReference>
<gene>
    <name evidence="1" type="ORF">Cni_G25550</name>
</gene>
<evidence type="ECO:0000313" key="2">
    <source>
        <dbReference type="Proteomes" id="UP001327560"/>
    </source>
</evidence>
<reference evidence="1 2" key="1">
    <citation type="submission" date="2023-10" db="EMBL/GenBank/DDBJ databases">
        <title>Chromosome-scale genome assembly provides insights into flower coloration mechanisms of Canna indica.</title>
        <authorList>
            <person name="Li C."/>
        </authorList>
    </citation>
    <scope>NUCLEOTIDE SEQUENCE [LARGE SCALE GENOMIC DNA]</scope>
    <source>
        <tissue evidence="1">Flower</tissue>
    </source>
</reference>
<protein>
    <submittedName>
        <fullName evidence="1">Uncharacterized protein</fullName>
    </submittedName>
</protein>
<evidence type="ECO:0000313" key="1">
    <source>
        <dbReference type="EMBL" id="WOL16762.1"/>
    </source>
</evidence>
<name>A0AAQ3L075_9LILI</name>
<accession>A0AAQ3L075</accession>
<dbReference type="AlphaFoldDB" id="A0AAQ3L075"/>
<organism evidence="1 2">
    <name type="scientific">Canna indica</name>
    <name type="common">Indian-shot</name>
    <dbReference type="NCBI Taxonomy" id="4628"/>
    <lineage>
        <taxon>Eukaryota</taxon>
        <taxon>Viridiplantae</taxon>
        <taxon>Streptophyta</taxon>
        <taxon>Embryophyta</taxon>
        <taxon>Tracheophyta</taxon>
        <taxon>Spermatophyta</taxon>
        <taxon>Magnoliopsida</taxon>
        <taxon>Liliopsida</taxon>
        <taxon>Zingiberales</taxon>
        <taxon>Cannaceae</taxon>
        <taxon>Canna</taxon>
    </lineage>
</organism>
<dbReference type="Proteomes" id="UP001327560">
    <property type="component" value="Chromosome 8"/>
</dbReference>
<proteinExistence type="predicted"/>
<sequence>MGNGLSSCIAPPKGPRRARLLGRRRHRALSRATSHRRAHVSLPRSRRLSRGLLLPQSPRPVLAIGDELLPGRTYFMLPIVMLPCHASLHAMSLETLSPIGPIRASLVNGAGPSSFAYVKGSKGQVLIKVQLKFIKMPISVVEVGERCRNKEGSTTTMLCSTLELRKHYE</sequence>
<keyword evidence="2" id="KW-1185">Reference proteome</keyword>